<feature type="compositionally biased region" description="Pro residues" evidence="1">
    <location>
        <begin position="33"/>
        <end position="47"/>
    </location>
</feature>
<gene>
    <name evidence="2" type="ORF">G2W53_043261</name>
</gene>
<evidence type="ECO:0000256" key="1">
    <source>
        <dbReference type="SAM" id="MobiDB-lite"/>
    </source>
</evidence>
<name>A0A834SKP0_9FABA</name>
<keyword evidence="3" id="KW-1185">Reference proteome</keyword>
<evidence type="ECO:0000313" key="2">
    <source>
        <dbReference type="EMBL" id="KAF7804150.1"/>
    </source>
</evidence>
<organism evidence="2 3">
    <name type="scientific">Senna tora</name>
    <dbReference type="NCBI Taxonomy" id="362788"/>
    <lineage>
        <taxon>Eukaryota</taxon>
        <taxon>Viridiplantae</taxon>
        <taxon>Streptophyta</taxon>
        <taxon>Embryophyta</taxon>
        <taxon>Tracheophyta</taxon>
        <taxon>Spermatophyta</taxon>
        <taxon>Magnoliopsida</taxon>
        <taxon>eudicotyledons</taxon>
        <taxon>Gunneridae</taxon>
        <taxon>Pentapetalae</taxon>
        <taxon>rosids</taxon>
        <taxon>fabids</taxon>
        <taxon>Fabales</taxon>
        <taxon>Fabaceae</taxon>
        <taxon>Caesalpinioideae</taxon>
        <taxon>Cassia clade</taxon>
        <taxon>Senna</taxon>
    </lineage>
</organism>
<feature type="compositionally biased region" description="Low complexity" evidence="1">
    <location>
        <begin position="17"/>
        <end position="32"/>
    </location>
</feature>
<proteinExistence type="predicted"/>
<dbReference type="AlphaFoldDB" id="A0A834SKP0"/>
<feature type="region of interest" description="Disordered" evidence="1">
    <location>
        <begin position="1"/>
        <end position="68"/>
    </location>
</feature>
<sequence>MRIRKRQPLFPLPSFSPLPLSDPHSPLVQLNHLPPPLSHHPLPPIPNPTHASDDSPGEPGLHHQHAKQYGLKREHLGLTNTPTLTLKLNNPFY</sequence>
<reference evidence="2" key="1">
    <citation type="submission" date="2020-09" db="EMBL/GenBank/DDBJ databases">
        <title>Genome-Enabled Discovery of Anthraquinone Biosynthesis in Senna tora.</title>
        <authorList>
            <person name="Kang S.-H."/>
            <person name="Pandey R.P."/>
            <person name="Lee C.-M."/>
            <person name="Sim J.-S."/>
            <person name="Jeong J.-T."/>
            <person name="Choi B.-S."/>
            <person name="Jung M."/>
            <person name="Ginzburg D."/>
            <person name="Zhao K."/>
            <person name="Won S.Y."/>
            <person name="Oh T.-J."/>
            <person name="Yu Y."/>
            <person name="Kim N.-H."/>
            <person name="Lee O.R."/>
            <person name="Lee T.-H."/>
            <person name="Bashyal P."/>
            <person name="Kim T.-S."/>
            <person name="Lee W.-H."/>
            <person name="Kawkins C."/>
            <person name="Kim C.-K."/>
            <person name="Kim J.S."/>
            <person name="Ahn B.O."/>
            <person name="Rhee S.Y."/>
            <person name="Sohng J.K."/>
        </authorList>
    </citation>
    <scope>NUCLEOTIDE SEQUENCE</scope>
    <source>
        <tissue evidence="2">Leaf</tissue>
    </source>
</reference>
<dbReference type="Proteomes" id="UP000634136">
    <property type="component" value="Unassembled WGS sequence"/>
</dbReference>
<evidence type="ECO:0000313" key="3">
    <source>
        <dbReference type="Proteomes" id="UP000634136"/>
    </source>
</evidence>
<protein>
    <submittedName>
        <fullName evidence="2">Growth-regulating factor</fullName>
    </submittedName>
</protein>
<accession>A0A834SKP0</accession>
<dbReference type="EMBL" id="JAAIUW010000013">
    <property type="protein sequence ID" value="KAF7804150.1"/>
    <property type="molecule type" value="Genomic_DNA"/>
</dbReference>
<comment type="caution">
    <text evidence="2">The sequence shown here is derived from an EMBL/GenBank/DDBJ whole genome shotgun (WGS) entry which is preliminary data.</text>
</comment>